<comment type="caution">
    <text evidence="8">The sequence shown here is derived from an EMBL/GenBank/DDBJ whole genome shotgun (WGS) entry which is preliminary data.</text>
</comment>
<organism evidence="8 9">
    <name type="scientific">Lactiplantibacillus modestisalitolerans</name>
    <dbReference type="NCBI Taxonomy" id="1457219"/>
    <lineage>
        <taxon>Bacteria</taxon>
        <taxon>Bacillati</taxon>
        <taxon>Bacillota</taxon>
        <taxon>Bacilli</taxon>
        <taxon>Lactobacillales</taxon>
        <taxon>Lactobacillaceae</taxon>
        <taxon>Lactiplantibacillus</taxon>
    </lineage>
</organism>
<sequence length="464" mass="51151">MKHKRGLAITGSIFAVLLLGYVATSLVWQHQQTFLAHTEIAGVDVSGKTAKAVAPKVNRALEHRTYRIVENGQTKYSFTSHSAGITINTRQELTKLVNHQNYWRWPLSLLATAHADNADTVGQLNIGQQSMQTLMQKINASANQTNRTQTQNAKLVYQNNRVAIQKEVQGTELDQAKLQRVVLKAISSGQSQINLKDAYVTPTITSTNAHLKLAQQKTQPYAQETATYNINGHKFNVPNATILSWLQVSKDGKVSLDNAAVKTYVNQLNDKYHTYHTTRTFKSTNRGAIKVSGGLYGWTIRTAAETKALSAEVLKGKSFSRSPLINGSGYNNHGTDIGNTYVEVDKTSQHMWVYVDGQVKVSTDVVTGKPGGHETTTGVWSIWNKERNSTLKGQNDNGSSYAQPVSYWMPFDDTGQGLHDSPWQPKYGGTWYKSHGSHGCVNTPPSAMSKVYNAVPVGTPIVIF</sequence>
<evidence type="ECO:0000256" key="1">
    <source>
        <dbReference type="ARBA" id="ARBA00004752"/>
    </source>
</evidence>
<dbReference type="SUPFAM" id="SSF143985">
    <property type="entry name" value="L,D-transpeptidase pre-catalytic domain-like"/>
    <property type="match status" value="1"/>
</dbReference>
<name>A0ABV5WWY6_9LACO</name>
<evidence type="ECO:0000256" key="4">
    <source>
        <dbReference type="ARBA" id="ARBA00022984"/>
    </source>
</evidence>
<evidence type="ECO:0000256" key="3">
    <source>
        <dbReference type="ARBA" id="ARBA00022960"/>
    </source>
</evidence>
<dbReference type="SUPFAM" id="SSF141523">
    <property type="entry name" value="L,D-transpeptidase catalytic domain-like"/>
    <property type="match status" value="1"/>
</dbReference>
<keyword evidence="2" id="KW-0808">Transferase</keyword>
<evidence type="ECO:0000256" key="5">
    <source>
        <dbReference type="ARBA" id="ARBA00023316"/>
    </source>
</evidence>
<comment type="pathway">
    <text evidence="1 6">Cell wall biogenesis; peptidoglycan biosynthesis.</text>
</comment>
<proteinExistence type="predicted"/>
<dbReference type="PROSITE" id="PS52029">
    <property type="entry name" value="LD_TPASE"/>
    <property type="match status" value="1"/>
</dbReference>
<evidence type="ECO:0000256" key="2">
    <source>
        <dbReference type="ARBA" id="ARBA00022679"/>
    </source>
</evidence>
<dbReference type="PANTHER" id="PTHR30582:SF33">
    <property type="entry name" value="EXPORTED PROTEIN"/>
    <property type="match status" value="1"/>
</dbReference>
<evidence type="ECO:0000256" key="6">
    <source>
        <dbReference type="PROSITE-ProRule" id="PRU01373"/>
    </source>
</evidence>
<protein>
    <submittedName>
        <fullName evidence="8">L,D-transpeptidase family protein</fullName>
    </submittedName>
</protein>
<evidence type="ECO:0000313" key="8">
    <source>
        <dbReference type="EMBL" id="MFB9770672.1"/>
    </source>
</evidence>
<accession>A0ABV5WWY6</accession>
<dbReference type="PANTHER" id="PTHR30582">
    <property type="entry name" value="L,D-TRANSPEPTIDASE"/>
    <property type="match status" value="1"/>
</dbReference>
<evidence type="ECO:0000313" key="9">
    <source>
        <dbReference type="Proteomes" id="UP001589691"/>
    </source>
</evidence>
<feature type="domain" description="L,D-TPase catalytic" evidence="7">
    <location>
        <begin position="340"/>
        <end position="464"/>
    </location>
</feature>
<dbReference type="InterPro" id="IPR038063">
    <property type="entry name" value="Transpep_catalytic_dom"/>
</dbReference>
<dbReference type="InterPro" id="IPR005490">
    <property type="entry name" value="LD_TPept_cat_dom"/>
</dbReference>
<dbReference type="RefSeq" id="WP_137643515.1">
    <property type="nucleotide sequence ID" value="NZ_BJEA01000019.1"/>
</dbReference>
<keyword evidence="5 6" id="KW-0961">Cell wall biogenesis/degradation</keyword>
<feature type="active site" description="Nucleophile" evidence="6">
    <location>
        <position position="440"/>
    </location>
</feature>
<reference evidence="8 9" key="1">
    <citation type="submission" date="2024-09" db="EMBL/GenBank/DDBJ databases">
        <authorList>
            <person name="Sun Q."/>
            <person name="Mori K."/>
        </authorList>
    </citation>
    <scope>NUCLEOTIDE SEQUENCE [LARGE SCALE GENOMIC DNA]</scope>
    <source>
        <strain evidence="8 9">TBRC 4576</strain>
    </source>
</reference>
<evidence type="ECO:0000259" key="7">
    <source>
        <dbReference type="PROSITE" id="PS52029"/>
    </source>
</evidence>
<dbReference type="InterPro" id="IPR050979">
    <property type="entry name" value="LD-transpeptidase"/>
</dbReference>
<gene>
    <name evidence="8" type="ORF">ACFFLI_12425</name>
</gene>
<dbReference type="Proteomes" id="UP001589691">
    <property type="component" value="Unassembled WGS sequence"/>
</dbReference>
<dbReference type="Gene3D" id="2.40.440.10">
    <property type="entry name" value="L,D-transpeptidase catalytic domain-like"/>
    <property type="match status" value="1"/>
</dbReference>
<keyword evidence="4 6" id="KW-0573">Peptidoglycan synthesis</keyword>
<feature type="active site" description="Proton donor/acceptor" evidence="6">
    <location>
        <position position="419"/>
    </location>
</feature>
<dbReference type="Pfam" id="PF12229">
    <property type="entry name" value="PG_binding_4"/>
    <property type="match status" value="2"/>
</dbReference>
<keyword evidence="3 6" id="KW-0133">Cell shape</keyword>
<dbReference type="Gene3D" id="3.10.20.800">
    <property type="match status" value="1"/>
</dbReference>
<dbReference type="InterPro" id="IPR022029">
    <property type="entry name" value="YoaR-like_PG-bd"/>
</dbReference>
<dbReference type="CDD" id="cd16913">
    <property type="entry name" value="YkuD_like"/>
    <property type="match status" value="1"/>
</dbReference>
<dbReference type="InterPro" id="IPR038054">
    <property type="entry name" value="LD_TPept-like_central_sf"/>
</dbReference>
<dbReference type="EMBL" id="JBHLZY010000027">
    <property type="protein sequence ID" value="MFB9770672.1"/>
    <property type="molecule type" value="Genomic_DNA"/>
</dbReference>
<keyword evidence="9" id="KW-1185">Reference proteome</keyword>
<dbReference type="Pfam" id="PF03734">
    <property type="entry name" value="YkuD"/>
    <property type="match status" value="1"/>
</dbReference>